<sequence length="54" mass="5969">MFALLARLFGFPQTPAQDTEDGVAQSLMEKAEFHTGSDARQLRRAAVAYLSVVR</sequence>
<keyword evidence="2" id="KW-1185">Reference proteome</keyword>
<dbReference type="OrthoDB" id="8858056at2"/>
<reference evidence="1 2" key="1">
    <citation type="submission" date="2019-11" db="EMBL/GenBank/DDBJ databases">
        <title>Caenimonas koreensis gen. nov., sp. nov., isolated from activated sludge.</title>
        <authorList>
            <person name="Seung H.R."/>
        </authorList>
    </citation>
    <scope>NUCLEOTIDE SEQUENCE [LARGE SCALE GENOMIC DNA]</scope>
    <source>
        <strain evidence="1 2">EMB320</strain>
    </source>
</reference>
<evidence type="ECO:0000313" key="2">
    <source>
        <dbReference type="Proteomes" id="UP000487350"/>
    </source>
</evidence>
<organism evidence="1 2">
    <name type="scientific">Caenimonas koreensis DSM 17982</name>
    <dbReference type="NCBI Taxonomy" id="1121255"/>
    <lineage>
        <taxon>Bacteria</taxon>
        <taxon>Pseudomonadati</taxon>
        <taxon>Pseudomonadota</taxon>
        <taxon>Betaproteobacteria</taxon>
        <taxon>Burkholderiales</taxon>
        <taxon>Comamonadaceae</taxon>
        <taxon>Caenimonas</taxon>
    </lineage>
</organism>
<name>A0A844AR30_9BURK</name>
<accession>A0A844AR30</accession>
<dbReference type="Proteomes" id="UP000487350">
    <property type="component" value="Unassembled WGS sequence"/>
</dbReference>
<comment type="caution">
    <text evidence="1">The sequence shown here is derived from an EMBL/GenBank/DDBJ whole genome shotgun (WGS) entry which is preliminary data.</text>
</comment>
<dbReference type="RefSeq" id="WP_153584125.1">
    <property type="nucleotide sequence ID" value="NZ_WJBU01000005.1"/>
</dbReference>
<gene>
    <name evidence="1" type="ORF">GHT07_05805</name>
</gene>
<dbReference type="AlphaFoldDB" id="A0A844AR30"/>
<proteinExistence type="predicted"/>
<evidence type="ECO:0000313" key="1">
    <source>
        <dbReference type="EMBL" id="MRD46780.1"/>
    </source>
</evidence>
<protein>
    <submittedName>
        <fullName evidence="1">Uncharacterized protein</fullName>
    </submittedName>
</protein>
<dbReference type="EMBL" id="WJBU01000005">
    <property type="protein sequence ID" value="MRD46780.1"/>
    <property type="molecule type" value="Genomic_DNA"/>
</dbReference>